<feature type="region of interest" description="Disordered" evidence="5">
    <location>
        <begin position="217"/>
        <end position="239"/>
    </location>
</feature>
<feature type="transmembrane region" description="Helical" evidence="6">
    <location>
        <begin position="174"/>
        <end position="198"/>
    </location>
</feature>
<evidence type="ECO:0000256" key="1">
    <source>
        <dbReference type="ARBA" id="ARBA00004141"/>
    </source>
</evidence>
<dbReference type="AlphaFoldDB" id="A0AAV9NR08"/>
<dbReference type="PANTHER" id="PTHR31465">
    <property type="entry name" value="PROTEIN RTA1-RELATED"/>
    <property type="match status" value="1"/>
</dbReference>
<feature type="transmembrane region" description="Helical" evidence="6">
    <location>
        <begin position="102"/>
        <end position="124"/>
    </location>
</feature>
<feature type="transmembrane region" description="Helical" evidence="6">
    <location>
        <begin position="251"/>
        <end position="272"/>
    </location>
</feature>
<dbReference type="Proteomes" id="UP001358417">
    <property type="component" value="Unassembled WGS sequence"/>
</dbReference>
<name>A0AAV9NR08_9EURO</name>
<evidence type="ECO:0000313" key="8">
    <source>
        <dbReference type="Proteomes" id="UP001358417"/>
    </source>
</evidence>
<feature type="transmembrane region" description="Helical" evidence="6">
    <location>
        <begin position="42"/>
        <end position="61"/>
    </location>
</feature>
<keyword evidence="3 6" id="KW-1133">Transmembrane helix</keyword>
<feature type="transmembrane region" description="Helical" evidence="6">
    <location>
        <begin position="68"/>
        <end position="87"/>
    </location>
</feature>
<evidence type="ECO:0000256" key="2">
    <source>
        <dbReference type="ARBA" id="ARBA00022692"/>
    </source>
</evidence>
<keyword evidence="8" id="KW-1185">Reference proteome</keyword>
<dbReference type="InterPro" id="IPR007568">
    <property type="entry name" value="RTA1"/>
</dbReference>
<evidence type="ECO:0000256" key="6">
    <source>
        <dbReference type="SAM" id="Phobius"/>
    </source>
</evidence>
<sequence>MNGVYFNSTNPPPPGLAYGPSAACTLETCSLVWSVLGYRPSLPANALFMTLFTVALLVHAYQGWRYKTWFFAEAVISGCICEIIGYGGRLILYHSPFNFKGFIVQIVTITLGPAFISGAIYVLLSQVIQHLSTTCSRFSPRVFYLLFIPCDLVSLILQAAGGAVSSVSVGQNPVGIACTLAGLAFQVFTLTLFIALSLDYALRYARFRNTTIVKPSTKQQEESLESNSEHSNAGTATREMDTDPLTRRFKVFVLLLALAVLCILVRCCYRIAELKDGYQGLLFHDEATFIGLESLYVLASPL</sequence>
<evidence type="ECO:0008006" key="9">
    <source>
        <dbReference type="Google" id="ProtNLM"/>
    </source>
</evidence>
<dbReference type="PANTHER" id="PTHR31465:SF7">
    <property type="entry name" value="SPHINGOID LONG-CHAIN BASE TRANSPORTER RSB1"/>
    <property type="match status" value="1"/>
</dbReference>
<keyword evidence="4 6" id="KW-0472">Membrane</keyword>
<proteinExistence type="predicted"/>
<evidence type="ECO:0000256" key="4">
    <source>
        <dbReference type="ARBA" id="ARBA00023136"/>
    </source>
</evidence>
<evidence type="ECO:0000256" key="3">
    <source>
        <dbReference type="ARBA" id="ARBA00022989"/>
    </source>
</evidence>
<gene>
    <name evidence="7" type="ORF">LTR84_000359</name>
</gene>
<organism evidence="7 8">
    <name type="scientific">Exophiala bonariae</name>
    <dbReference type="NCBI Taxonomy" id="1690606"/>
    <lineage>
        <taxon>Eukaryota</taxon>
        <taxon>Fungi</taxon>
        <taxon>Dikarya</taxon>
        <taxon>Ascomycota</taxon>
        <taxon>Pezizomycotina</taxon>
        <taxon>Eurotiomycetes</taxon>
        <taxon>Chaetothyriomycetidae</taxon>
        <taxon>Chaetothyriales</taxon>
        <taxon>Herpotrichiellaceae</taxon>
        <taxon>Exophiala</taxon>
    </lineage>
</organism>
<dbReference type="RefSeq" id="XP_064711850.1">
    <property type="nucleotide sequence ID" value="XM_064843990.1"/>
</dbReference>
<comment type="subcellular location">
    <subcellularLocation>
        <location evidence="1">Membrane</location>
        <topology evidence="1">Multi-pass membrane protein</topology>
    </subcellularLocation>
</comment>
<dbReference type="EMBL" id="JAVRRD010000001">
    <property type="protein sequence ID" value="KAK5064526.1"/>
    <property type="molecule type" value="Genomic_DNA"/>
</dbReference>
<keyword evidence="2 6" id="KW-0812">Transmembrane</keyword>
<dbReference type="GeneID" id="89968581"/>
<evidence type="ECO:0000256" key="5">
    <source>
        <dbReference type="SAM" id="MobiDB-lite"/>
    </source>
</evidence>
<dbReference type="GO" id="GO:0005886">
    <property type="term" value="C:plasma membrane"/>
    <property type="evidence" value="ECO:0007669"/>
    <property type="project" value="TreeGrafter"/>
</dbReference>
<evidence type="ECO:0000313" key="7">
    <source>
        <dbReference type="EMBL" id="KAK5064526.1"/>
    </source>
</evidence>
<comment type="caution">
    <text evidence="7">The sequence shown here is derived from an EMBL/GenBank/DDBJ whole genome shotgun (WGS) entry which is preliminary data.</text>
</comment>
<feature type="transmembrane region" description="Helical" evidence="6">
    <location>
        <begin position="144"/>
        <end position="168"/>
    </location>
</feature>
<dbReference type="Pfam" id="PF04479">
    <property type="entry name" value="RTA1"/>
    <property type="match status" value="1"/>
</dbReference>
<dbReference type="GO" id="GO:0000324">
    <property type="term" value="C:fungal-type vacuole"/>
    <property type="evidence" value="ECO:0007669"/>
    <property type="project" value="TreeGrafter"/>
</dbReference>
<protein>
    <recommendedName>
        <fullName evidence="9">Sphingoid long-chain base transporter RSB1</fullName>
    </recommendedName>
</protein>
<reference evidence="7 8" key="1">
    <citation type="submission" date="2023-08" db="EMBL/GenBank/DDBJ databases">
        <title>Black Yeasts Isolated from many extreme environments.</title>
        <authorList>
            <person name="Coleine C."/>
            <person name="Stajich J.E."/>
            <person name="Selbmann L."/>
        </authorList>
    </citation>
    <scope>NUCLEOTIDE SEQUENCE [LARGE SCALE GENOMIC DNA]</scope>
    <source>
        <strain evidence="7 8">CCFEE 5792</strain>
    </source>
</reference>
<accession>A0AAV9NR08</accession>